<name>B0Y917_ASPFC</name>
<dbReference type="AlphaFoldDB" id="B0Y917"/>
<sequence length="130" mass="14254">MTPLKFLCKAYPSPISIKASINPGKPPPCSRLGGSDVMNKTKTPHTESLCTLRLFGPTPVSLCRGGTRVQSYQSKGAVVKYIVTTMLYVIFYACQQILPKALSIGLTHWRCDGTICKTLSQLHSSHEKNI</sequence>
<organism evidence="1 2">
    <name type="scientific">Aspergillus fumigatus (strain CBS 144.89 / FGSC A1163 / CEA10)</name>
    <name type="common">Neosartorya fumigata</name>
    <dbReference type="NCBI Taxonomy" id="451804"/>
    <lineage>
        <taxon>Eukaryota</taxon>
        <taxon>Fungi</taxon>
        <taxon>Dikarya</taxon>
        <taxon>Ascomycota</taxon>
        <taxon>Pezizomycotina</taxon>
        <taxon>Eurotiomycetes</taxon>
        <taxon>Eurotiomycetidae</taxon>
        <taxon>Eurotiales</taxon>
        <taxon>Aspergillaceae</taxon>
        <taxon>Aspergillus</taxon>
        <taxon>Aspergillus subgen. Fumigati</taxon>
    </lineage>
</organism>
<reference evidence="1 2" key="1">
    <citation type="journal article" date="2008" name="PLoS Genet.">
        <title>Genomic islands in the pathogenic filamentous fungus Aspergillus fumigatus.</title>
        <authorList>
            <person name="Fedorova N.D."/>
            <person name="Khaldi N."/>
            <person name="Joardar V.S."/>
            <person name="Maiti R."/>
            <person name="Amedeo P."/>
            <person name="Anderson M.J."/>
            <person name="Crabtree J."/>
            <person name="Silva J.C."/>
            <person name="Badger J.H."/>
            <person name="Albarraq A."/>
            <person name="Angiuoli S."/>
            <person name="Bussey H."/>
            <person name="Bowyer P."/>
            <person name="Cotty P.J."/>
            <person name="Dyer P.S."/>
            <person name="Egan A."/>
            <person name="Galens K."/>
            <person name="Fraser-Liggett C.M."/>
            <person name="Haas B.J."/>
            <person name="Inman J.M."/>
            <person name="Kent R."/>
            <person name="Lemieux S."/>
            <person name="Malavazi I."/>
            <person name="Orvis J."/>
            <person name="Roemer T."/>
            <person name="Ronning C.M."/>
            <person name="Sundaram J.P."/>
            <person name="Sutton G."/>
            <person name="Turner G."/>
            <person name="Venter J.C."/>
            <person name="White O.R."/>
            <person name="Whitty B.R."/>
            <person name="Youngman P."/>
            <person name="Wolfe K.H."/>
            <person name="Goldman G.H."/>
            <person name="Wortman J.R."/>
            <person name="Jiang B."/>
            <person name="Denning D.W."/>
            <person name="Nierman W.C."/>
        </authorList>
    </citation>
    <scope>NUCLEOTIDE SEQUENCE [LARGE SCALE GENOMIC DNA]</scope>
    <source>
        <strain evidence="2">CBS 144.89 / FGSC A1163 / CEA10</strain>
    </source>
</reference>
<evidence type="ECO:0000313" key="1">
    <source>
        <dbReference type="EMBL" id="EDP49898.1"/>
    </source>
</evidence>
<proteinExistence type="predicted"/>
<evidence type="ECO:0000313" key="2">
    <source>
        <dbReference type="Proteomes" id="UP000001699"/>
    </source>
</evidence>
<dbReference type="EMBL" id="DS499599">
    <property type="protein sequence ID" value="EDP49898.1"/>
    <property type="molecule type" value="Genomic_DNA"/>
</dbReference>
<keyword evidence="2" id="KW-1185">Reference proteome</keyword>
<dbReference type="VEuPathDB" id="FungiDB:AFUB_079310"/>
<dbReference type="HOGENOM" id="CLU_1937666_0_0_1"/>
<dbReference type="Proteomes" id="UP000001699">
    <property type="component" value="Unassembled WGS sequence"/>
</dbReference>
<protein>
    <submittedName>
        <fullName evidence="1">Uncharacterized protein</fullName>
    </submittedName>
</protein>
<gene>
    <name evidence="1" type="ORF">AFUB_079310</name>
</gene>
<accession>B0Y917</accession>